<dbReference type="RefSeq" id="WP_076531502.1">
    <property type="nucleotide sequence ID" value="NZ_FOAC01000001.1"/>
</dbReference>
<dbReference type="STRING" id="573024.SAMN05216208_1136"/>
<evidence type="ECO:0000313" key="4">
    <source>
        <dbReference type="Proteomes" id="UP000186019"/>
    </source>
</evidence>
<accession>A0A1N7FFV8</accession>
<dbReference type="PANTHER" id="PTHR12879">
    <property type="entry name" value="SPHINGOLIPID DELTA 4 DESATURASE/C-4 HYDROXYLASE PROTEIN DES2"/>
    <property type="match status" value="1"/>
</dbReference>
<dbReference type="EMBL" id="FTNV01000001">
    <property type="protein sequence ID" value="SIR99174.1"/>
    <property type="molecule type" value="Genomic_DNA"/>
</dbReference>
<gene>
    <name evidence="3" type="ORF">SAMN05421666_1000</name>
</gene>
<proteinExistence type="predicted"/>
<keyword evidence="1" id="KW-1133">Transmembrane helix</keyword>
<keyword evidence="1" id="KW-0812">Transmembrane</keyword>
<name>A0A1N7FFV8_9RHOB</name>
<dbReference type="OrthoDB" id="784276at2"/>
<evidence type="ECO:0000259" key="2">
    <source>
        <dbReference type="Pfam" id="PF00487"/>
    </source>
</evidence>
<sequence>MRRPEWPTVALMIATYALWALATTWAAALWLPLSVVLAALAIAQHSSLSHEALHGHPFADARANAAAIWPALGLWVPYYRFRDTHLAHHRDALLTDPYDDPESNYLDPVVWARLPPVLKAALRFNNTLLGRLIIGPVIGMAVFLRADWRAIRAGDAGIRRAWALHGLAVLPVLAWIWAAPMPIWAYLMATYGAMSLLKIRTFLEHRAHERARGRSVVIEDRGPLALLFLNNNYHAVHHAHPQVPWYELPRVYARNRAHYLRRNDGYVYSGYGAIFRDYFLRAKDSVAHPLWPRP</sequence>
<organism evidence="3 4">
    <name type="scientific">Roseovarius nanhaiticus</name>
    <dbReference type="NCBI Taxonomy" id="573024"/>
    <lineage>
        <taxon>Bacteria</taxon>
        <taxon>Pseudomonadati</taxon>
        <taxon>Pseudomonadota</taxon>
        <taxon>Alphaproteobacteria</taxon>
        <taxon>Rhodobacterales</taxon>
        <taxon>Roseobacteraceae</taxon>
        <taxon>Roseovarius</taxon>
    </lineage>
</organism>
<protein>
    <submittedName>
        <fullName evidence="3">Fatty acid desaturase</fullName>
    </submittedName>
</protein>
<dbReference type="CDD" id="cd03509">
    <property type="entry name" value="DesA_FADS-like"/>
    <property type="match status" value="1"/>
</dbReference>
<dbReference type="PANTHER" id="PTHR12879:SF8">
    <property type="entry name" value="SPHINGOLIPID DELTA(4)-DESATURASE DES1"/>
    <property type="match status" value="1"/>
</dbReference>
<keyword evidence="1" id="KW-0472">Membrane</keyword>
<dbReference type="GO" id="GO:0016020">
    <property type="term" value="C:membrane"/>
    <property type="evidence" value="ECO:0007669"/>
    <property type="project" value="GOC"/>
</dbReference>
<dbReference type="Proteomes" id="UP000186019">
    <property type="component" value="Unassembled WGS sequence"/>
</dbReference>
<evidence type="ECO:0000256" key="1">
    <source>
        <dbReference type="SAM" id="Phobius"/>
    </source>
</evidence>
<dbReference type="InterPro" id="IPR005804">
    <property type="entry name" value="FA_desaturase_dom"/>
</dbReference>
<dbReference type="Pfam" id="PF00487">
    <property type="entry name" value="FA_desaturase"/>
    <property type="match status" value="1"/>
</dbReference>
<dbReference type="GO" id="GO:0046513">
    <property type="term" value="P:ceramide biosynthetic process"/>
    <property type="evidence" value="ECO:0007669"/>
    <property type="project" value="TreeGrafter"/>
</dbReference>
<feature type="domain" description="Fatty acid desaturase" evidence="2">
    <location>
        <begin position="30"/>
        <end position="266"/>
    </location>
</feature>
<dbReference type="AlphaFoldDB" id="A0A1N7FFV8"/>
<reference evidence="3 4" key="1">
    <citation type="submission" date="2017-01" db="EMBL/GenBank/DDBJ databases">
        <authorList>
            <person name="Mah S.A."/>
            <person name="Swanson W.J."/>
            <person name="Moy G.W."/>
            <person name="Vacquier V.D."/>
        </authorList>
    </citation>
    <scope>NUCLEOTIDE SEQUENCE [LARGE SCALE GENOMIC DNA]</scope>
    <source>
        <strain evidence="3 4">DSM 29590</strain>
    </source>
</reference>
<keyword evidence="4" id="KW-1185">Reference proteome</keyword>
<feature type="transmembrane region" description="Helical" evidence="1">
    <location>
        <begin position="128"/>
        <end position="148"/>
    </location>
</feature>
<evidence type="ECO:0000313" key="3">
    <source>
        <dbReference type="EMBL" id="SIR99174.1"/>
    </source>
</evidence>
<dbReference type="GO" id="GO:0042284">
    <property type="term" value="F:sphingolipid delta-4 desaturase activity"/>
    <property type="evidence" value="ECO:0007669"/>
    <property type="project" value="TreeGrafter"/>
</dbReference>
<feature type="transmembrane region" description="Helical" evidence="1">
    <location>
        <begin position="160"/>
        <end position="177"/>
    </location>
</feature>